<organism evidence="1">
    <name type="scientific">freshwater metagenome</name>
    <dbReference type="NCBI Taxonomy" id="449393"/>
    <lineage>
        <taxon>unclassified sequences</taxon>
        <taxon>metagenomes</taxon>
        <taxon>ecological metagenomes</taxon>
    </lineage>
</organism>
<reference evidence="1" key="1">
    <citation type="submission" date="2020-05" db="EMBL/GenBank/DDBJ databases">
        <authorList>
            <person name="Chiriac C."/>
            <person name="Salcher M."/>
            <person name="Ghai R."/>
            <person name="Kavagutti S V."/>
        </authorList>
    </citation>
    <scope>NUCLEOTIDE SEQUENCE</scope>
</reference>
<protein>
    <submittedName>
        <fullName evidence="1">Unannotated protein</fullName>
    </submittedName>
</protein>
<sequence length="127" mass="14082">MPVLADPNTTGRELVLRFAEILQSKDRVALAAFLAGAFQMQRSNGTSTDREEYLALDVNLTNFALGEELEAFQELNALTVRWSAKVVQTVDGKPVSEVFAPRLSTFIWENGAWRLLSHANFNPPVSS</sequence>
<dbReference type="AlphaFoldDB" id="A0A6J7NDP8"/>
<gene>
    <name evidence="1" type="ORF">UFOPK3954_01018</name>
</gene>
<dbReference type="SUPFAM" id="SSF54427">
    <property type="entry name" value="NTF2-like"/>
    <property type="match status" value="1"/>
</dbReference>
<dbReference type="InterPro" id="IPR032710">
    <property type="entry name" value="NTF2-like_dom_sf"/>
</dbReference>
<dbReference type="Gene3D" id="3.10.450.50">
    <property type="match status" value="1"/>
</dbReference>
<dbReference type="EMBL" id="CAFBON010000092">
    <property type="protein sequence ID" value="CAB4988619.1"/>
    <property type="molecule type" value="Genomic_DNA"/>
</dbReference>
<proteinExistence type="predicted"/>
<name>A0A6J7NDP8_9ZZZZ</name>
<evidence type="ECO:0000313" key="1">
    <source>
        <dbReference type="EMBL" id="CAB4988619.1"/>
    </source>
</evidence>
<accession>A0A6J7NDP8</accession>